<dbReference type="InterPro" id="IPR053905">
    <property type="entry name" value="EF-G-like_DII"/>
</dbReference>
<dbReference type="Gene3D" id="2.40.30.10">
    <property type="entry name" value="Translation factors"/>
    <property type="match status" value="1"/>
</dbReference>
<dbReference type="GO" id="GO:0016149">
    <property type="term" value="F:translation release factor activity, codon specific"/>
    <property type="evidence" value="ECO:0007669"/>
    <property type="project" value="UniProtKB-UniRule"/>
</dbReference>
<evidence type="ECO:0000256" key="6">
    <source>
        <dbReference type="ARBA" id="ARBA00023134"/>
    </source>
</evidence>
<evidence type="ECO:0000256" key="8">
    <source>
        <dbReference type="NCBIfam" id="TIGR00503"/>
    </source>
</evidence>
<dbReference type="Pfam" id="PF22042">
    <property type="entry name" value="EF-G_D2"/>
    <property type="match status" value="1"/>
</dbReference>
<feature type="binding site" evidence="7">
    <location>
        <begin position="85"/>
        <end position="89"/>
    </location>
    <ligand>
        <name>GTP</name>
        <dbReference type="ChEBI" id="CHEBI:37565"/>
    </ligand>
</feature>
<comment type="function">
    <text evidence="7">Increases the formation of ribosomal termination complexes and stimulates activities of RF-1 and RF-2. It binds guanine nucleotides and has strong preference for UGA stop codons. It may interact directly with the ribosome. The stimulation of RF-1 and RF-2 is significantly reduced by GTP and GDP, but not by GMP.</text>
</comment>
<name>A0A858RS52_9BACT</name>
<dbReference type="GO" id="GO:0005829">
    <property type="term" value="C:cytosol"/>
    <property type="evidence" value="ECO:0007669"/>
    <property type="project" value="TreeGrafter"/>
</dbReference>
<evidence type="ECO:0000256" key="2">
    <source>
        <dbReference type="ARBA" id="ARBA00009978"/>
    </source>
</evidence>
<dbReference type="GO" id="GO:0005525">
    <property type="term" value="F:GTP binding"/>
    <property type="evidence" value="ECO:0007669"/>
    <property type="project" value="UniProtKB-UniRule"/>
</dbReference>
<dbReference type="PROSITE" id="PS00301">
    <property type="entry name" value="G_TR_1"/>
    <property type="match status" value="1"/>
</dbReference>
<comment type="subcellular location">
    <subcellularLocation>
        <location evidence="1 7">Cytoplasm</location>
    </subcellularLocation>
</comment>
<dbReference type="NCBIfam" id="TIGR00231">
    <property type="entry name" value="small_GTP"/>
    <property type="match status" value="1"/>
</dbReference>
<keyword evidence="5 7" id="KW-0648">Protein biosynthesis</keyword>
<dbReference type="Gene3D" id="3.40.50.300">
    <property type="entry name" value="P-loop containing nucleotide triphosphate hydrolases"/>
    <property type="match status" value="1"/>
</dbReference>
<keyword evidence="4 7" id="KW-0547">Nucleotide-binding</keyword>
<dbReference type="GO" id="GO:0006449">
    <property type="term" value="P:regulation of translational termination"/>
    <property type="evidence" value="ECO:0007669"/>
    <property type="project" value="UniProtKB-UniRule"/>
</dbReference>
<feature type="binding site" evidence="7">
    <location>
        <begin position="17"/>
        <end position="24"/>
    </location>
    <ligand>
        <name>GTP</name>
        <dbReference type="ChEBI" id="CHEBI:37565"/>
    </ligand>
</feature>
<keyword evidence="3 7" id="KW-0963">Cytoplasm</keyword>
<dbReference type="SUPFAM" id="SSF52540">
    <property type="entry name" value="P-loop containing nucleoside triphosphate hydrolases"/>
    <property type="match status" value="1"/>
</dbReference>
<organism evidence="10 11">
    <name type="scientific">Luteolibacter luteus</name>
    <dbReference type="NCBI Taxonomy" id="2728835"/>
    <lineage>
        <taxon>Bacteria</taxon>
        <taxon>Pseudomonadati</taxon>
        <taxon>Verrucomicrobiota</taxon>
        <taxon>Verrucomicrobiia</taxon>
        <taxon>Verrucomicrobiales</taxon>
        <taxon>Verrucomicrobiaceae</taxon>
        <taxon>Luteolibacter</taxon>
    </lineage>
</organism>
<dbReference type="InterPro" id="IPR038467">
    <property type="entry name" value="RF3_dom_3_sf"/>
</dbReference>
<dbReference type="Gene3D" id="3.30.70.3280">
    <property type="entry name" value="Peptide chain release factor 3, domain III"/>
    <property type="match status" value="1"/>
</dbReference>
<dbReference type="FunFam" id="3.40.50.300:FF:000542">
    <property type="entry name" value="Peptide chain release factor 3"/>
    <property type="match status" value="1"/>
</dbReference>
<feature type="binding site" evidence="7">
    <location>
        <begin position="139"/>
        <end position="142"/>
    </location>
    <ligand>
        <name>GTP</name>
        <dbReference type="ChEBI" id="CHEBI:37565"/>
    </ligand>
</feature>
<dbReference type="Pfam" id="PF16658">
    <property type="entry name" value="RF3_C"/>
    <property type="match status" value="1"/>
</dbReference>
<dbReference type="InterPro" id="IPR009000">
    <property type="entry name" value="Transl_B-barrel_sf"/>
</dbReference>
<dbReference type="AlphaFoldDB" id="A0A858RS52"/>
<dbReference type="Proteomes" id="UP000501812">
    <property type="component" value="Chromosome"/>
</dbReference>
<gene>
    <name evidence="7" type="primary">prfC</name>
    <name evidence="10" type="ORF">HHL09_13095</name>
</gene>
<evidence type="ECO:0000256" key="4">
    <source>
        <dbReference type="ARBA" id="ARBA00022741"/>
    </source>
</evidence>
<dbReference type="SUPFAM" id="SSF50447">
    <property type="entry name" value="Translation proteins"/>
    <property type="match status" value="1"/>
</dbReference>
<evidence type="ECO:0000256" key="1">
    <source>
        <dbReference type="ARBA" id="ARBA00004496"/>
    </source>
</evidence>
<dbReference type="InterPro" id="IPR031157">
    <property type="entry name" value="G_TR_CS"/>
</dbReference>
<dbReference type="InterPro" id="IPR000795">
    <property type="entry name" value="T_Tr_GTP-bd_dom"/>
</dbReference>
<keyword evidence="6 7" id="KW-0342">GTP-binding</keyword>
<dbReference type="InterPro" id="IPR041732">
    <property type="entry name" value="RF3_GTP-bd"/>
</dbReference>
<dbReference type="PANTHER" id="PTHR43556:SF2">
    <property type="entry name" value="PEPTIDE CHAIN RELEASE FACTOR RF3"/>
    <property type="match status" value="1"/>
</dbReference>
<keyword evidence="11" id="KW-1185">Reference proteome</keyword>
<dbReference type="CDD" id="cd04169">
    <property type="entry name" value="RF3"/>
    <property type="match status" value="1"/>
</dbReference>
<evidence type="ECO:0000259" key="9">
    <source>
        <dbReference type="PROSITE" id="PS51722"/>
    </source>
</evidence>
<dbReference type="InterPro" id="IPR005225">
    <property type="entry name" value="Small_GTP-bd"/>
</dbReference>
<dbReference type="GO" id="GO:0016150">
    <property type="term" value="F:translation release factor activity, codon nonspecific"/>
    <property type="evidence" value="ECO:0007669"/>
    <property type="project" value="TreeGrafter"/>
</dbReference>
<dbReference type="SUPFAM" id="SSF54980">
    <property type="entry name" value="EF-G C-terminal domain-like"/>
    <property type="match status" value="1"/>
</dbReference>
<dbReference type="PRINTS" id="PR00315">
    <property type="entry name" value="ELONGATNFCT"/>
</dbReference>
<accession>A0A858RS52</accession>
<dbReference type="InterPro" id="IPR032090">
    <property type="entry name" value="RF3_C"/>
</dbReference>
<evidence type="ECO:0000256" key="5">
    <source>
        <dbReference type="ARBA" id="ARBA00022917"/>
    </source>
</evidence>
<evidence type="ECO:0000313" key="10">
    <source>
        <dbReference type="EMBL" id="QJE99268.1"/>
    </source>
</evidence>
<evidence type="ECO:0000256" key="7">
    <source>
        <dbReference type="HAMAP-Rule" id="MF_00072"/>
    </source>
</evidence>
<comment type="similarity">
    <text evidence="2 7">Belongs to the TRAFAC class translation factor GTPase superfamily. Classic translation factor GTPase family. PrfC subfamily.</text>
</comment>
<proteinExistence type="inferred from homology"/>
<sequence length="530" mass="58730">MPVSHPSSIRRTLAIISHPDAGKTTLTEKFLLYGGAIDLAGSVTSRRDRRATTSDWMELEKQRGISISSTVLQFTYGGFHVNLLDTPGHEDFSEDTYRVLTAVDAVIMVVDAGKGVEARTRKLFEICRLRGIPIFTFINKLDRPTRSPIDLVDEIENVLGIASHPMNWPLGDGPRFRGIIQRADGQLNLFEKTKAGAYRAPVSVMGLTDPAVREHVDGDLVDKAIEEMELLDIAGAPFDQERVLKGELTPVFFGSAANNFGIQLLLDGFLSMAPEPSGRKSGETLIEPEDKRFSGFVFKIQANMNPKHRDRMAFIRIVSGKFERDMQVWHGSAAKQIRLSNSQKLFAQEREIVDEAFAGDVVGLVGNQPFEIGDTLTTDSSIKFDEIPVFPPECFATIRGRTTATAKRFRAGMDQLVREGVTQLFESAAGTTMILGAVGPLQFEVLKYRLETEYGAEVVLEFSPWTVIRWLMAEGEPVGGVNAPTDDLPGGCALAKDSAGHWVVLAEAEWALRSFKRYHENWELAERLVK</sequence>
<evidence type="ECO:0000256" key="3">
    <source>
        <dbReference type="ARBA" id="ARBA00022490"/>
    </source>
</evidence>
<dbReference type="PANTHER" id="PTHR43556">
    <property type="entry name" value="PEPTIDE CHAIN RELEASE FACTOR RF3"/>
    <property type="match status" value="1"/>
</dbReference>
<dbReference type="HAMAP" id="MF_00072">
    <property type="entry name" value="Rel_fac_3"/>
    <property type="match status" value="1"/>
</dbReference>
<dbReference type="EMBL" id="CP051774">
    <property type="protein sequence ID" value="QJE99268.1"/>
    <property type="molecule type" value="Genomic_DNA"/>
</dbReference>
<dbReference type="PROSITE" id="PS51722">
    <property type="entry name" value="G_TR_2"/>
    <property type="match status" value="1"/>
</dbReference>
<feature type="domain" description="Tr-type G" evidence="9">
    <location>
        <begin position="8"/>
        <end position="277"/>
    </location>
</feature>
<dbReference type="KEGG" id="luo:HHL09_13095"/>
<protein>
    <recommendedName>
        <fullName evidence="7 8">Peptide chain release factor 3</fullName>
        <shortName evidence="7">RF-3</shortName>
    </recommendedName>
</protein>
<dbReference type="InterPro" id="IPR035647">
    <property type="entry name" value="EFG_III/V"/>
</dbReference>
<dbReference type="Pfam" id="PF00009">
    <property type="entry name" value="GTP_EFTU"/>
    <property type="match status" value="1"/>
</dbReference>
<dbReference type="NCBIfam" id="NF001964">
    <property type="entry name" value="PRK00741.1"/>
    <property type="match status" value="1"/>
</dbReference>
<dbReference type="NCBIfam" id="TIGR00503">
    <property type="entry name" value="prfC"/>
    <property type="match status" value="1"/>
</dbReference>
<dbReference type="InterPro" id="IPR004548">
    <property type="entry name" value="PrfC"/>
</dbReference>
<reference evidence="10 11" key="1">
    <citation type="submission" date="2020-04" db="EMBL/GenBank/DDBJ databases">
        <title>Luteolibacter sp. G-1-1-1 isolated from soil.</title>
        <authorList>
            <person name="Dahal R.H."/>
        </authorList>
    </citation>
    <scope>NUCLEOTIDE SEQUENCE [LARGE SCALE GENOMIC DNA]</scope>
    <source>
        <strain evidence="10 11">G-1-1-1</strain>
    </source>
</reference>
<evidence type="ECO:0000313" key="11">
    <source>
        <dbReference type="Proteomes" id="UP000501812"/>
    </source>
</evidence>
<dbReference type="InterPro" id="IPR027417">
    <property type="entry name" value="P-loop_NTPase"/>
</dbReference>
<dbReference type="GO" id="GO:0003924">
    <property type="term" value="F:GTPase activity"/>
    <property type="evidence" value="ECO:0007669"/>
    <property type="project" value="InterPro"/>
</dbReference>